<dbReference type="GO" id="GO:0061630">
    <property type="term" value="F:ubiquitin protein ligase activity"/>
    <property type="evidence" value="ECO:0007669"/>
    <property type="project" value="TreeGrafter"/>
</dbReference>
<dbReference type="GO" id="GO:0006511">
    <property type="term" value="P:ubiquitin-dependent protein catabolic process"/>
    <property type="evidence" value="ECO:0007669"/>
    <property type="project" value="TreeGrafter"/>
</dbReference>
<sequence length="1237" mass="141134">MASSGKDEEEDTAGMERLKVLDGVKMVDAPIILFVLSHKAFVKELEELCKVSIAAVESGSCDRGVVDDLCRRFEFFKLVYEYHCAAEDEILFEELGNPIKNGLSIYAEEHKNIIGKFRSLLDCLNLLKKEETEELSNTLSELLSLIVSIKSIFCHHVLKEERQVFPFILKQFSLEKQAKIVWQYICALPLAVLEDFIRWMASLLPPEEQIDFAVGIKAVLPEEEVLQEVVISWLCEKKSSHTEAFIVHGIGARCHSGEASFGNLLELFPDACHFTGEEQSKKPRSTQSSSRENPIAGIHIMNSAIMREFREILVLLNQSRISATCSDISSLLIQLQFLADLLIFYSKALDQILYPMLEGLSKNGIPFRCKRLTDESQMGRLQSFLYGKLQFGSQLSNFLDSLCEELESLLCNIGNIFIYIDREVFSLMHENCGYKMQLWLLYAGLKSMPFGLLRCATLWLSATLCDEQFKIMVDAMNVSCTLVDKTLAPLLHEWIRSGYSSKISLESLAKAFGTCREGYCKFSRIKADTGFSDVEFEIQGLSTFNLMNFKPKSAVIKNIKTLNALSSLSNKELESSTFNLQRLFPQLLSYSYPMLIYPAEYGSFNNNFTLDSQPMIHLVCFHNALKRDLSHIVSLSANLSKSNRLFPDFRRCFQLLQFFYDVHIMWEDEVIFPALESKGKLKSTTHYYTAHDQLDTEQFKKVSLIVYKLSDLLDNPVTTGLTNQKCHQLYLELHEACLCMQKVICEHIHHEEIELRPLFARYFSIEEQETIIGRMLGRTGAETLTRIIPWLMSLLEEDEWQGLLSLWRKATKMTNFDEWLGDWCKGLINVPRDNGGSCSPPIFPADPIEMIRTFVGEQSFGAKCDITEDKLSVKDLSDHNLEKSEALTLHLQVPKSVENVDKHPALANSLGDRDVEKRKEKLLSTDQADEFRQEVKVSRHSHPLALSPKELENAIRKISCDPKLDSCKKSQVMQSLMMSHWAVTQTKLKMTSAAHEKDEDLGQHPSYLDSLNQIFGCNHYKRNCKLLAACCSKLFTCIRCHDDLTNHSVDRKTITKMMCMKCLVIQSIGPTCSNPECNDFSMAKYYCRICKLFDDKRQIYHCPYCNLCRVGKGLGIDYFHCMKCNACMSKSLSLHVCREKCFEDNCPICREDLFTSSSPVKALPCGHLMHSSCFQDYTFSHYTCPICSKSLGDMQIYFGMLDALLAEEKIPEEYSSQVQVENQYLCCGFLPVLFLLQ</sequence>
<dbReference type="SUPFAM" id="SSF161219">
    <property type="entry name" value="CHY zinc finger-like"/>
    <property type="match status" value="1"/>
</dbReference>
<evidence type="ECO:0000259" key="6">
    <source>
        <dbReference type="PROSITE" id="PS50089"/>
    </source>
</evidence>
<feature type="domain" description="CTCHY-type" evidence="8">
    <location>
        <begin position="1082"/>
        <end position="1145"/>
    </location>
</feature>
<dbReference type="PROSITE" id="PS50089">
    <property type="entry name" value="ZF_RING_2"/>
    <property type="match status" value="1"/>
</dbReference>
<dbReference type="Gene3D" id="3.30.40.10">
    <property type="entry name" value="Zinc/RING finger domain, C3HC4 (zinc finger)"/>
    <property type="match status" value="1"/>
</dbReference>
<dbReference type="CDD" id="cd16464">
    <property type="entry name" value="RING-H2_Pirh2-like"/>
    <property type="match status" value="1"/>
</dbReference>
<protein>
    <submittedName>
        <fullName evidence="9">OLC1v1012828C2</fullName>
    </submittedName>
</protein>
<dbReference type="GO" id="GO:0006879">
    <property type="term" value="P:intracellular iron ion homeostasis"/>
    <property type="evidence" value="ECO:0007669"/>
    <property type="project" value="UniProtKB-ARBA"/>
</dbReference>
<evidence type="ECO:0000256" key="4">
    <source>
        <dbReference type="ARBA" id="ARBA00022833"/>
    </source>
</evidence>
<feature type="domain" description="RING-type" evidence="6">
    <location>
        <begin position="1146"/>
        <end position="1188"/>
    </location>
</feature>
<reference evidence="9" key="1">
    <citation type="submission" date="2023-03" db="EMBL/GenBank/DDBJ databases">
        <authorList>
            <person name="Julca I."/>
        </authorList>
    </citation>
    <scope>NUCLEOTIDE SEQUENCE</scope>
</reference>
<dbReference type="Pfam" id="PF05495">
    <property type="entry name" value="zf-CHY"/>
    <property type="match status" value="1"/>
</dbReference>
<dbReference type="GO" id="GO:0008270">
    <property type="term" value="F:zinc ion binding"/>
    <property type="evidence" value="ECO:0007669"/>
    <property type="project" value="UniProtKB-KW"/>
</dbReference>
<dbReference type="PROSITE" id="PS51266">
    <property type="entry name" value="ZF_CHY"/>
    <property type="match status" value="1"/>
</dbReference>
<dbReference type="InterPro" id="IPR017921">
    <property type="entry name" value="Znf_CTCHY"/>
</dbReference>
<dbReference type="CDD" id="cd12108">
    <property type="entry name" value="Hr-like"/>
    <property type="match status" value="2"/>
</dbReference>
<keyword evidence="4" id="KW-0862">Zinc</keyword>
<dbReference type="EMBL" id="OX459124">
    <property type="protein sequence ID" value="CAI9112382.1"/>
    <property type="molecule type" value="Genomic_DNA"/>
</dbReference>
<dbReference type="InterPro" id="IPR013083">
    <property type="entry name" value="Znf_RING/FYVE/PHD"/>
</dbReference>
<gene>
    <name evidence="9" type="ORF">OLC1_LOCUS19593</name>
</gene>
<accession>A0AAV1DYQ7</accession>
<evidence type="ECO:0000256" key="1">
    <source>
        <dbReference type="ARBA" id="ARBA00022598"/>
    </source>
</evidence>
<proteinExistence type="predicted"/>
<dbReference type="GO" id="GO:0016567">
    <property type="term" value="P:protein ubiquitination"/>
    <property type="evidence" value="ECO:0007669"/>
    <property type="project" value="TreeGrafter"/>
</dbReference>
<dbReference type="Proteomes" id="UP001161247">
    <property type="component" value="Chromosome 7"/>
</dbReference>
<feature type="domain" description="CHY-type" evidence="7">
    <location>
        <begin position="1010"/>
        <end position="1079"/>
    </location>
</feature>
<organism evidence="9 10">
    <name type="scientific">Oldenlandia corymbosa var. corymbosa</name>
    <dbReference type="NCBI Taxonomy" id="529605"/>
    <lineage>
        <taxon>Eukaryota</taxon>
        <taxon>Viridiplantae</taxon>
        <taxon>Streptophyta</taxon>
        <taxon>Embryophyta</taxon>
        <taxon>Tracheophyta</taxon>
        <taxon>Spermatophyta</taxon>
        <taxon>Magnoliopsida</taxon>
        <taxon>eudicotyledons</taxon>
        <taxon>Gunneridae</taxon>
        <taxon>Pentapetalae</taxon>
        <taxon>asterids</taxon>
        <taxon>lamiids</taxon>
        <taxon>Gentianales</taxon>
        <taxon>Rubiaceae</taxon>
        <taxon>Rubioideae</taxon>
        <taxon>Spermacoceae</taxon>
        <taxon>Hedyotis-Oldenlandia complex</taxon>
        <taxon>Oldenlandia</taxon>
    </lineage>
</organism>
<evidence type="ECO:0000256" key="5">
    <source>
        <dbReference type="PROSITE-ProRule" id="PRU00601"/>
    </source>
</evidence>
<keyword evidence="2" id="KW-0479">Metal-binding</keyword>
<dbReference type="PROSITE" id="PS51270">
    <property type="entry name" value="ZF_CTCHY"/>
    <property type="match status" value="1"/>
</dbReference>
<dbReference type="Pfam" id="PF01814">
    <property type="entry name" value="Hemerythrin"/>
    <property type="match status" value="1"/>
</dbReference>
<dbReference type="FunFam" id="3.30.40.10:FF:000208">
    <property type="entry name" value="Zinc finger protein-related isoform 1"/>
    <property type="match status" value="1"/>
</dbReference>
<dbReference type="Pfam" id="PF13639">
    <property type="entry name" value="zf-RING_2"/>
    <property type="match status" value="1"/>
</dbReference>
<dbReference type="InterPro" id="IPR012312">
    <property type="entry name" value="Hemerythrin-like"/>
</dbReference>
<dbReference type="Gene3D" id="1.20.120.520">
    <property type="entry name" value="nmb1532 protein domain like"/>
    <property type="match status" value="2"/>
</dbReference>
<evidence type="ECO:0000313" key="9">
    <source>
        <dbReference type="EMBL" id="CAI9112382.1"/>
    </source>
</evidence>
<keyword evidence="1" id="KW-0436">Ligase</keyword>
<dbReference type="GO" id="GO:0016874">
    <property type="term" value="F:ligase activity"/>
    <property type="evidence" value="ECO:0007669"/>
    <property type="project" value="UniProtKB-KW"/>
</dbReference>
<keyword evidence="3 5" id="KW-0863">Zinc-finger</keyword>
<dbReference type="SUPFAM" id="SSF161245">
    <property type="entry name" value="Zinc hairpin stack"/>
    <property type="match status" value="1"/>
</dbReference>
<dbReference type="GO" id="GO:0005634">
    <property type="term" value="C:nucleus"/>
    <property type="evidence" value="ECO:0007669"/>
    <property type="project" value="TreeGrafter"/>
</dbReference>
<dbReference type="InterPro" id="IPR001841">
    <property type="entry name" value="Znf_RING"/>
</dbReference>
<dbReference type="SUPFAM" id="SSF57850">
    <property type="entry name" value="RING/U-box"/>
    <property type="match status" value="1"/>
</dbReference>
<dbReference type="SMART" id="SM00184">
    <property type="entry name" value="RING"/>
    <property type="match status" value="1"/>
</dbReference>
<dbReference type="InterPro" id="IPR037275">
    <property type="entry name" value="Znf_CTCHY_sf"/>
</dbReference>
<evidence type="ECO:0000259" key="8">
    <source>
        <dbReference type="PROSITE" id="PS51270"/>
    </source>
</evidence>
<evidence type="ECO:0000259" key="7">
    <source>
        <dbReference type="PROSITE" id="PS51266"/>
    </source>
</evidence>
<dbReference type="PANTHER" id="PTHR21319:SF39">
    <property type="entry name" value="ZINC FINGER PROTEIN"/>
    <property type="match status" value="1"/>
</dbReference>
<dbReference type="InterPro" id="IPR008913">
    <property type="entry name" value="Znf_CHY"/>
</dbReference>
<keyword evidence="10" id="KW-1185">Reference proteome</keyword>
<evidence type="ECO:0000256" key="3">
    <source>
        <dbReference type="ARBA" id="ARBA00022771"/>
    </source>
</evidence>
<dbReference type="AlphaFoldDB" id="A0AAV1DYQ7"/>
<dbReference type="PANTHER" id="PTHR21319">
    <property type="entry name" value="RING FINGER AND CHY ZINC FINGER DOMAIN-CONTAINING PROTEIN 1"/>
    <property type="match status" value="1"/>
</dbReference>
<dbReference type="InterPro" id="IPR037274">
    <property type="entry name" value="Znf_CHY_sf"/>
</dbReference>
<name>A0AAV1DYQ7_OLDCO</name>
<evidence type="ECO:0000256" key="2">
    <source>
        <dbReference type="ARBA" id="ARBA00022723"/>
    </source>
</evidence>
<evidence type="ECO:0000313" key="10">
    <source>
        <dbReference type="Proteomes" id="UP001161247"/>
    </source>
</evidence>